<evidence type="ECO:0000313" key="2">
    <source>
        <dbReference type="Proteomes" id="UP001219934"/>
    </source>
</evidence>
<reference evidence="1" key="1">
    <citation type="submission" date="2022-11" db="EMBL/GenBank/DDBJ databases">
        <title>Chromosome-level genome of Pogonophryne albipinna.</title>
        <authorList>
            <person name="Jo E."/>
        </authorList>
    </citation>
    <scope>NUCLEOTIDE SEQUENCE</scope>
    <source>
        <strain evidence="1">SGF0006</strain>
        <tissue evidence="1">Muscle</tissue>
    </source>
</reference>
<gene>
    <name evidence="1" type="ORF">JOQ06_021640</name>
</gene>
<organism evidence="1 2">
    <name type="scientific">Pogonophryne albipinna</name>
    <dbReference type="NCBI Taxonomy" id="1090488"/>
    <lineage>
        <taxon>Eukaryota</taxon>
        <taxon>Metazoa</taxon>
        <taxon>Chordata</taxon>
        <taxon>Craniata</taxon>
        <taxon>Vertebrata</taxon>
        <taxon>Euteleostomi</taxon>
        <taxon>Actinopterygii</taxon>
        <taxon>Neopterygii</taxon>
        <taxon>Teleostei</taxon>
        <taxon>Neoteleostei</taxon>
        <taxon>Acanthomorphata</taxon>
        <taxon>Eupercaria</taxon>
        <taxon>Perciformes</taxon>
        <taxon>Notothenioidei</taxon>
        <taxon>Pogonophryne</taxon>
    </lineage>
</organism>
<dbReference type="Proteomes" id="UP001219934">
    <property type="component" value="Unassembled WGS sequence"/>
</dbReference>
<name>A0AAD6F2H7_9TELE</name>
<protein>
    <submittedName>
        <fullName evidence="1">Uncharacterized protein</fullName>
    </submittedName>
</protein>
<dbReference type="EMBL" id="JAPTMU010000340">
    <property type="protein sequence ID" value="KAJ4919109.1"/>
    <property type="molecule type" value="Genomic_DNA"/>
</dbReference>
<sequence>MSLSLHHVFIMSLSLHHEPEKFRLMELNSNYETQMFLSLTPQRSPDENVSALNGDLPQSDDRLFFEFQRIHLGK</sequence>
<dbReference type="AlphaFoldDB" id="A0AAD6F2H7"/>
<comment type="caution">
    <text evidence="1">The sequence shown here is derived from an EMBL/GenBank/DDBJ whole genome shotgun (WGS) entry which is preliminary data.</text>
</comment>
<proteinExistence type="predicted"/>
<evidence type="ECO:0000313" key="1">
    <source>
        <dbReference type="EMBL" id="KAJ4919109.1"/>
    </source>
</evidence>
<keyword evidence="2" id="KW-1185">Reference proteome</keyword>
<accession>A0AAD6F2H7</accession>